<dbReference type="Proteomes" id="UP000005709">
    <property type="component" value="Unassembled WGS sequence"/>
</dbReference>
<dbReference type="InterPro" id="IPR029058">
    <property type="entry name" value="AB_hydrolase_fold"/>
</dbReference>
<keyword evidence="5" id="KW-1185">Reference proteome</keyword>
<feature type="chain" id="PRO_5002989139" description="BD-FAE-like domain-containing protein" evidence="2">
    <location>
        <begin position="23"/>
        <end position="524"/>
    </location>
</feature>
<organism evidence="4 5">
    <name type="scientific">Campylobacter gracilis RM3268</name>
    <dbReference type="NCBI Taxonomy" id="553220"/>
    <lineage>
        <taxon>Bacteria</taxon>
        <taxon>Pseudomonadati</taxon>
        <taxon>Campylobacterota</taxon>
        <taxon>Epsilonproteobacteria</taxon>
        <taxon>Campylobacterales</taxon>
        <taxon>Campylobacteraceae</taxon>
        <taxon>Campylobacter</taxon>
    </lineage>
</organism>
<dbReference type="SUPFAM" id="SSF53474">
    <property type="entry name" value="alpha/beta-Hydrolases"/>
    <property type="match status" value="1"/>
</dbReference>
<dbReference type="OrthoDB" id="923957at2"/>
<dbReference type="eggNOG" id="COG0657">
    <property type="taxonomic scope" value="Bacteria"/>
</dbReference>
<proteinExistence type="predicted"/>
<dbReference type="NCBIfam" id="NF041556">
    <property type="entry name" value="tannase_B"/>
    <property type="match status" value="1"/>
</dbReference>
<dbReference type="STRING" id="824.CGRAC_1654"/>
<comment type="caution">
    <text evidence="4">The sequence shown here is derived from an EMBL/GenBank/DDBJ whole genome shotgun (WGS) entry which is preliminary data.</text>
</comment>
<evidence type="ECO:0000256" key="2">
    <source>
        <dbReference type="SAM" id="SignalP"/>
    </source>
</evidence>
<protein>
    <recommendedName>
        <fullName evidence="3">BD-FAE-like domain-containing protein</fullName>
    </recommendedName>
</protein>
<dbReference type="EMBL" id="ACYG01000007">
    <property type="protein sequence ID" value="EEV18810.1"/>
    <property type="molecule type" value="Genomic_DNA"/>
</dbReference>
<dbReference type="Gene3D" id="3.40.50.1820">
    <property type="entry name" value="alpha/beta hydrolase"/>
    <property type="match status" value="1"/>
</dbReference>
<evidence type="ECO:0000313" key="4">
    <source>
        <dbReference type="EMBL" id="EEV18810.1"/>
    </source>
</evidence>
<reference evidence="4 5" key="1">
    <citation type="submission" date="2009-07" db="EMBL/GenBank/DDBJ databases">
        <authorList>
            <person name="Madupu R."/>
            <person name="Sebastian Y."/>
            <person name="Durkin A.S."/>
            <person name="Torralba M."/>
            <person name="Methe B."/>
            <person name="Sutton G.G."/>
            <person name="Strausberg R.L."/>
            <person name="Nelson K.E."/>
        </authorList>
    </citation>
    <scope>NUCLEOTIDE SEQUENCE [LARGE SCALE GENOMIC DNA]</scope>
    <source>
        <strain evidence="4 5">RM3268</strain>
    </source>
</reference>
<keyword evidence="2" id="KW-0732">Signal</keyword>
<feature type="region of interest" description="Disordered" evidence="1">
    <location>
        <begin position="269"/>
        <end position="291"/>
    </location>
</feature>
<accession>C8PEC4</accession>
<dbReference type="Pfam" id="PF20434">
    <property type="entry name" value="BD-FAE"/>
    <property type="match status" value="1"/>
</dbReference>
<feature type="domain" description="BD-FAE-like" evidence="3">
    <location>
        <begin position="123"/>
        <end position="243"/>
    </location>
</feature>
<gene>
    <name evidence="4" type="ORF">CAMGR0001_1825</name>
</gene>
<dbReference type="InterPro" id="IPR049492">
    <property type="entry name" value="BD-FAE-like_dom"/>
</dbReference>
<dbReference type="InterPro" id="IPR048124">
    <property type="entry name" value="Tannase_B"/>
</dbReference>
<dbReference type="AlphaFoldDB" id="C8PEC4"/>
<evidence type="ECO:0000259" key="3">
    <source>
        <dbReference type="Pfam" id="PF20434"/>
    </source>
</evidence>
<dbReference type="RefSeq" id="WP_005869315.1">
    <property type="nucleotide sequence ID" value="NZ_ACYG01000007.1"/>
</dbReference>
<feature type="compositionally biased region" description="Basic and acidic residues" evidence="1">
    <location>
        <begin position="269"/>
        <end position="286"/>
    </location>
</feature>
<sequence>MSKKSLALGAAAILCGALSLNAEVAATQDAQASLKFNAANFTQESVIVGGKKIKFRAYKNIIYVAKPVSAHYQSMNIFIPQQYFDGGKSGKFDAASAPIFLPNGVGGYMPGEAGEVKIDESGKPNAIATALSRGYVVAAPAARGRTLKGANGDYIGKAPAAIVDLKAAVRYLKFNDAAMPGDANKIVSNGTSAGGALSALLGTSGDEAAYEPYLQELGAAKASDKIYAASAYCPIANLKHADAAYEWMFGAQSEYEKMDFSGLDAAGFNERDENSSGAEKNSKKGADQSAAKPARKMLSGKLSAAQIKISDELKAQFPAYLNSLSLKDGGGRALSLDKNGDGSFKDYINGLISASFANFTAKNPRAKAPLYLAAKIKDDASQSHMLFWGYATAKPRAKTPPAFDGFALENPENELFGGAKFNAAHFTDFGAMNDPAKGVLIADARIVEMMDAMSFVHSGNGAKFYRIRHGASDRDTALAIPAILALSLQNAGKNVDFAVPWGQGHGGDYDLDELFNWIDEIVAR</sequence>
<feature type="signal peptide" evidence="2">
    <location>
        <begin position="1"/>
        <end position="22"/>
    </location>
</feature>
<dbReference type="ESTHER" id="9prot-c8pec4">
    <property type="family name" value="Tannase_Bact"/>
</dbReference>
<name>C8PEC4_9BACT</name>
<evidence type="ECO:0000256" key="1">
    <source>
        <dbReference type="SAM" id="MobiDB-lite"/>
    </source>
</evidence>
<evidence type="ECO:0000313" key="5">
    <source>
        <dbReference type="Proteomes" id="UP000005709"/>
    </source>
</evidence>